<reference evidence="2" key="1">
    <citation type="journal article" date="2019" name="Int. J. Syst. Evol. Microbiol.">
        <title>The Global Catalogue of Microorganisms (GCM) 10K type strain sequencing project: providing services to taxonomists for standard genome sequencing and annotation.</title>
        <authorList>
            <consortium name="The Broad Institute Genomics Platform"/>
            <consortium name="The Broad Institute Genome Sequencing Center for Infectious Disease"/>
            <person name="Wu L."/>
            <person name="Ma J."/>
        </authorList>
    </citation>
    <scope>NUCLEOTIDE SEQUENCE [LARGE SCALE GENOMIC DNA]</scope>
    <source>
        <strain evidence="2">JCM 17630</strain>
    </source>
</reference>
<dbReference type="RefSeq" id="WP_344786962.1">
    <property type="nucleotide sequence ID" value="NZ_BAABCA010000002.1"/>
</dbReference>
<keyword evidence="2" id="KW-1185">Reference proteome</keyword>
<organism evidence="1 2">
    <name type="scientific">Postechiella marina</name>
    <dbReference type="NCBI Taxonomy" id="943941"/>
    <lineage>
        <taxon>Bacteria</taxon>
        <taxon>Pseudomonadati</taxon>
        <taxon>Bacteroidota</taxon>
        <taxon>Flavobacteriia</taxon>
        <taxon>Flavobacteriales</taxon>
        <taxon>Flavobacteriaceae</taxon>
        <taxon>Postechiella</taxon>
    </lineage>
</organism>
<dbReference type="EMBL" id="BAABCA010000002">
    <property type="protein sequence ID" value="GAA4233185.1"/>
    <property type="molecule type" value="Genomic_DNA"/>
</dbReference>
<protein>
    <submittedName>
        <fullName evidence="1">Aspartate/glutamate racemase family protein</fullName>
    </submittedName>
</protein>
<dbReference type="Gene3D" id="3.40.50.1860">
    <property type="match status" value="2"/>
</dbReference>
<accession>A0ABP8C4E4</accession>
<proteinExistence type="predicted"/>
<evidence type="ECO:0000313" key="2">
    <source>
        <dbReference type="Proteomes" id="UP001501496"/>
    </source>
</evidence>
<evidence type="ECO:0000313" key="1">
    <source>
        <dbReference type="EMBL" id="GAA4233185.1"/>
    </source>
</evidence>
<dbReference type="InterPro" id="IPR001920">
    <property type="entry name" value="Asp/Glu_race"/>
</dbReference>
<dbReference type="SUPFAM" id="SSF53681">
    <property type="entry name" value="Aspartate/glutamate racemase"/>
    <property type="match status" value="2"/>
</dbReference>
<gene>
    <name evidence="1" type="ORF">GCM10022291_09610</name>
</gene>
<comment type="caution">
    <text evidence="1">The sequence shown here is derived from an EMBL/GenBank/DDBJ whole genome shotgun (WGS) entry which is preliminary data.</text>
</comment>
<name>A0ABP8C4E4_9FLAO</name>
<sequence length="226" mass="25197">MEKVALSILGLGSRTTSFYLSELNELYNKKHGNYSTCPLLLLNANFNTINSLLPKPSKALNKVTQNYLTTIGKLGAKHILVPNITLHETIDGLEGNIGILHPVLLTIDRLKENNWSKIVLFGSIYSMKSNYINTYLSSTGIEVVLPTETDMVFIDHVRKEAYAGTESKTLIKNYHLLIKKYSGNYPVVLACTELSILKPLSVENLVDMAQLQMEQAIKVISVKKTV</sequence>
<dbReference type="Proteomes" id="UP001501496">
    <property type="component" value="Unassembled WGS sequence"/>
</dbReference>